<gene>
    <name evidence="1" type="ORF">GCM10007907_23540</name>
</gene>
<accession>A0ABQ5YHZ5</accession>
<dbReference type="EMBL" id="BSOG01000002">
    <property type="protein sequence ID" value="GLR13564.1"/>
    <property type="molecule type" value="Genomic_DNA"/>
</dbReference>
<dbReference type="Proteomes" id="UP001156706">
    <property type="component" value="Unassembled WGS sequence"/>
</dbReference>
<evidence type="ECO:0000313" key="1">
    <source>
        <dbReference type="EMBL" id="GLR13564.1"/>
    </source>
</evidence>
<reference evidence="2" key="1">
    <citation type="journal article" date="2019" name="Int. J. Syst. Evol. Microbiol.">
        <title>The Global Catalogue of Microorganisms (GCM) 10K type strain sequencing project: providing services to taxonomists for standard genome sequencing and annotation.</title>
        <authorList>
            <consortium name="The Broad Institute Genomics Platform"/>
            <consortium name="The Broad Institute Genome Sequencing Center for Infectious Disease"/>
            <person name="Wu L."/>
            <person name="Ma J."/>
        </authorList>
    </citation>
    <scope>NUCLEOTIDE SEQUENCE [LARGE SCALE GENOMIC DNA]</scope>
    <source>
        <strain evidence="2">NBRC 110044</strain>
    </source>
</reference>
<name>A0ABQ5YHZ5_9NEIS</name>
<protein>
    <submittedName>
        <fullName evidence="1">Uncharacterized protein</fullName>
    </submittedName>
</protein>
<organism evidence="1 2">
    <name type="scientific">Chitinimonas prasina</name>
    <dbReference type="NCBI Taxonomy" id="1434937"/>
    <lineage>
        <taxon>Bacteria</taxon>
        <taxon>Pseudomonadati</taxon>
        <taxon>Pseudomonadota</taxon>
        <taxon>Betaproteobacteria</taxon>
        <taxon>Neisseriales</taxon>
        <taxon>Chitinibacteraceae</taxon>
        <taxon>Chitinimonas</taxon>
    </lineage>
</organism>
<evidence type="ECO:0000313" key="2">
    <source>
        <dbReference type="Proteomes" id="UP001156706"/>
    </source>
</evidence>
<proteinExistence type="predicted"/>
<sequence>MARMASYFFCSSAGGQDMLGVGCGLLDKVYYMRGDKSEETFVEIRRLAACGVFELVGFSVAG</sequence>
<keyword evidence="2" id="KW-1185">Reference proteome</keyword>
<comment type="caution">
    <text evidence="1">The sequence shown here is derived from an EMBL/GenBank/DDBJ whole genome shotgun (WGS) entry which is preliminary data.</text>
</comment>